<keyword evidence="1" id="KW-1133">Transmembrane helix</keyword>
<dbReference type="Proteomes" id="UP001161388">
    <property type="component" value="Unassembled WGS sequence"/>
</dbReference>
<name>A0ABQ5VGD4_9RHOB</name>
<reference evidence="2" key="1">
    <citation type="journal article" date="2014" name="Int. J. Syst. Evol. Microbiol.">
        <title>Complete genome of a new Firmicutes species belonging to the dominant human colonic microbiota ('Ruminococcus bicirculans') reveals two chromosomes and a selective capacity to utilize plant glucans.</title>
        <authorList>
            <consortium name="NISC Comparative Sequencing Program"/>
            <person name="Wegmann U."/>
            <person name="Louis P."/>
            <person name="Goesmann A."/>
            <person name="Henrissat B."/>
            <person name="Duncan S.H."/>
            <person name="Flint H.J."/>
        </authorList>
    </citation>
    <scope>NUCLEOTIDE SEQUENCE</scope>
    <source>
        <strain evidence="2">NBRC 109915</strain>
    </source>
</reference>
<gene>
    <name evidence="2" type="ORF">GCM10007927_09520</name>
</gene>
<keyword evidence="3" id="KW-1185">Reference proteome</keyword>
<organism evidence="2 3">
    <name type="scientific">Sulfitobacter pacificus</name>
    <dbReference type="NCBI Taxonomy" id="1499314"/>
    <lineage>
        <taxon>Bacteria</taxon>
        <taxon>Pseudomonadati</taxon>
        <taxon>Pseudomonadota</taxon>
        <taxon>Alphaproteobacteria</taxon>
        <taxon>Rhodobacterales</taxon>
        <taxon>Roseobacteraceae</taxon>
        <taxon>Sulfitobacter</taxon>
    </lineage>
</organism>
<dbReference type="RefSeq" id="WP_284371050.1">
    <property type="nucleotide sequence ID" value="NZ_BSNL01000001.1"/>
</dbReference>
<dbReference type="EMBL" id="BSNL01000001">
    <property type="protein sequence ID" value="GLQ26149.1"/>
    <property type="molecule type" value="Genomic_DNA"/>
</dbReference>
<keyword evidence="1" id="KW-0812">Transmembrane</keyword>
<keyword evidence="1" id="KW-0472">Membrane</keyword>
<evidence type="ECO:0000313" key="2">
    <source>
        <dbReference type="EMBL" id="GLQ26149.1"/>
    </source>
</evidence>
<feature type="transmembrane region" description="Helical" evidence="1">
    <location>
        <begin position="6"/>
        <end position="25"/>
    </location>
</feature>
<evidence type="ECO:0000313" key="3">
    <source>
        <dbReference type="Proteomes" id="UP001161388"/>
    </source>
</evidence>
<reference evidence="2" key="2">
    <citation type="submission" date="2023-01" db="EMBL/GenBank/DDBJ databases">
        <title>Draft genome sequence of Sulfitobacter pacificus strain NBRC 109915.</title>
        <authorList>
            <person name="Sun Q."/>
            <person name="Mori K."/>
        </authorList>
    </citation>
    <scope>NUCLEOTIDE SEQUENCE</scope>
    <source>
        <strain evidence="2">NBRC 109915</strain>
    </source>
</reference>
<evidence type="ECO:0000256" key="1">
    <source>
        <dbReference type="SAM" id="Phobius"/>
    </source>
</evidence>
<accession>A0ABQ5VGD4</accession>
<protein>
    <submittedName>
        <fullName evidence="2">Uncharacterized protein</fullName>
    </submittedName>
</protein>
<proteinExistence type="predicted"/>
<comment type="caution">
    <text evidence="2">The sequence shown here is derived from an EMBL/GenBank/DDBJ whole genome shotgun (WGS) entry which is preliminary data.</text>
</comment>
<sequence length="76" mass="8372">MNTFKLYLIASLIGAVFATIGWAYIAGGKGERVRSDLNNAKDYIEGRQDAQDSQTDLPADDAGNIEWLLRPWPASD</sequence>